<dbReference type="AlphaFoldDB" id="A0A4P8J155"/>
<name>A0A4P8J155_9BURK</name>
<dbReference type="Gene3D" id="3.30.1780.10">
    <property type="entry name" value="ornithine cyclodeaminase, domain 1"/>
    <property type="match status" value="1"/>
</dbReference>
<accession>A0A4P8J155</accession>
<dbReference type="RefSeq" id="WP_137336833.1">
    <property type="nucleotide sequence ID" value="NZ_CP040078.1"/>
</dbReference>
<dbReference type="Gene3D" id="3.40.50.720">
    <property type="entry name" value="NAD(P)-binding Rossmann-like Domain"/>
    <property type="match status" value="1"/>
</dbReference>
<dbReference type="SUPFAM" id="SSF51735">
    <property type="entry name" value="NAD(P)-binding Rossmann-fold domains"/>
    <property type="match status" value="1"/>
</dbReference>
<keyword evidence="2" id="KW-1185">Reference proteome</keyword>
<reference evidence="1 2" key="1">
    <citation type="submission" date="2019-05" db="EMBL/GenBank/DDBJ databases">
        <title>Burkholderia sp. DHOD12, isolated from subtropical forest soil.</title>
        <authorList>
            <person name="Gao Z.-H."/>
            <person name="Qiu L.-H."/>
        </authorList>
    </citation>
    <scope>NUCLEOTIDE SEQUENCE [LARGE SCALE GENOMIC DNA]</scope>
    <source>
        <strain evidence="1 2">DHOD12</strain>
    </source>
</reference>
<evidence type="ECO:0000313" key="2">
    <source>
        <dbReference type="Proteomes" id="UP000298656"/>
    </source>
</evidence>
<dbReference type="InterPro" id="IPR036291">
    <property type="entry name" value="NAD(P)-bd_dom_sf"/>
</dbReference>
<dbReference type="GO" id="GO:0005737">
    <property type="term" value="C:cytoplasm"/>
    <property type="evidence" value="ECO:0007669"/>
    <property type="project" value="TreeGrafter"/>
</dbReference>
<dbReference type="OrthoDB" id="7010472at2"/>
<dbReference type="Proteomes" id="UP000298656">
    <property type="component" value="Chromosome 2"/>
</dbReference>
<sequence length="321" mass="34125">MNATATVKAAPLLVDEETVRNALPALDMRRALTQMFRALGSGNAVQPPQTLTLFPANAGDFITYAGAIADAKVFGAKLSPYIVTGGRPIVTAWTALMSMETGEPLMWCDAGLLTVERTAGTTALAVDTLARADARRLAVVGAGAAGLAHLRHVAPLRAWESIRVFSPGLAQDAEKQAALSNIDARAVPSGSLEDCVRDADVVMLCTSSGSPVLADGMLTHPALVTSISTNVATAHEIPPAWLPGMDVYCDYKRTAPLSAGEMKLAAQHHGWRAEQIAGDLPDLVTGKCEKPAYERHVFFRSIGQGLEDVAIAYELYRYLTR</sequence>
<gene>
    <name evidence="1" type="ORF">FAZ95_34320</name>
</gene>
<dbReference type="InterPro" id="IPR003462">
    <property type="entry name" value="ODC_Mu_crystall"/>
</dbReference>
<protein>
    <submittedName>
        <fullName evidence="1">Ornithine cyclodeaminase family protein</fullName>
    </submittedName>
</protein>
<organism evidence="1 2">
    <name type="scientific">Trinickia violacea</name>
    <dbReference type="NCBI Taxonomy" id="2571746"/>
    <lineage>
        <taxon>Bacteria</taxon>
        <taxon>Pseudomonadati</taxon>
        <taxon>Pseudomonadota</taxon>
        <taxon>Betaproteobacteria</taxon>
        <taxon>Burkholderiales</taxon>
        <taxon>Burkholderiaceae</taxon>
        <taxon>Trinickia</taxon>
    </lineage>
</organism>
<dbReference type="InterPro" id="IPR023401">
    <property type="entry name" value="ODC_N"/>
</dbReference>
<proteinExistence type="predicted"/>
<evidence type="ECO:0000313" key="1">
    <source>
        <dbReference type="EMBL" id="QCP54065.1"/>
    </source>
</evidence>
<dbReference type="Pfam" id="PF02423">
    <property type="entry name" value="OCD_Mu_crystall"/>
    <property type="match status" value="1"/>
</dbReference>
<dbReference type="PIRSF" id="PIRSF001439">
    <property type="entry name" value="CryM"/>
    <property type="match status" value="1"/>
</dbReference>
<dbReference type="KEGG" id="tvl:FAZ95_34320"/>
<dbReference type="EMBL" id="CP040078">
    <property type="protein sequence ID" value="QCP54065.1"/>
    <property type="molecule type" value="Genomic_DNA"/>
</dbReference>
<dbReference type="PANTHER" id="PTHR13812:SF19">
    <property type="entry name" value="KETIMINE REDUCTASE MU-CRYSTALLIN"/>
    <property type="match status" value="1"/>
</dbReference>
<dbReference type="PANTHER" id="PTHR13812">
    <property type="entry name" value="KETIMINE REDUCTASE MU-CRYSTALLIN"/>
    <property type="match status" value="1"/>
</dbReference>